<dbReference type="EMBL" id="BTGU01000075">
    <property type="protein sequence ID" value="GMN58075.1"/>
    <property type="molecule type" value="Genomic_DNA"/>
</dbReference>
<dbReference type="Proteomes" id="UP001187192">
    <property type="component" value="Unassembled WGS sequence"/>
</dbReference>
<dbReference type="AlphaFoldDB" id="A0AA88DMV9"/>
<evidence type="ECO:0000313" key="3">
    <source>
        <dbReference type="Proteomes" id="UP001187192"/>
    </source>
</evidence>
<accession>A0AA88DMV9</accession>
<name>A0AA88DMV9_FICCA</name>
<feature type="region of interest" description="Disordered" evidence="1">
    <location>
        <begin position="72"/>
        <end position="98"/>
    </location>
</feature>
<keyword evidence="3" id="KW-1185">Reference proteome</keyword>
<gene>
    <name evidence="2" type="ORF">TIFTF001_027180</name>
</gene>
<sequence>MGYLPSKRSRNRVQKSRPPVGKFQQYTLLVATIDHILNQIIGRGLLKDSSLFRFERGKGNQNKCLCEIGWQGRPTAEKTSTPRAGGGGAGPAGQAGHM</sequence>
<evidence type="ECO:0000256" key="1">
    <source>
        <dbReference type="SAM" id="MobiDB-lite"/>
    </source>
</evidence>
<reference evidence="2" key="1">
    <citation type="submission" date="2023-07" db="EMBL/GenBank/DDBJ databases">
        <title>draft genome sequence of fig (Ficus carica).</title>
        <authorList>
            <person name="Takahashi T."/>
            <person name="Nishimura K."/>
        </authorList>
    </citation>
    <scope>NUCLEOTIDE SEQUENCE</scope>
</reference>
<comment type="caution">
    <text evidence="2">The sequence shown here is derived from an EMBL/GenBank/DDBJ whole genome shotgun (WGS) entry which is preliminary data.</text>
</comment>
<organism evidence="2 3">
    <name type="scientific">Ficus carica</name>
    <name type="common">Common fig</name>
    <dbReference type="NCBI Taxonomy" id="3494"/>
    <lineage>
        <taxon>Eukaryota</taxon>
        <taxon>Viridiplantae</taxon>
        <taxon>Streptophyta</taxon>
        <taxon>Embryophyta</taxon>
        <taxon>Tracheophyta</taxon>
        <taxon>Spermatophyta</taxon>
        <taxon>Magnoliopsida</taxon>
        <taxon>eudicotyledons</taxon>
        <taxon>Gunneridae</taxon>
        <taxon>Pentapetalae</taxon>
        <taxon>rosids</taxon>
        <taxon>fabids</taxon>
        <taxon>Rosales</taxon>
        <taxon>Moraceae</taxon>
        <taxon>Ficeae</taxon>
        <taxon>Ficus</taxon>
    </lineage>
</organism>
<proteinExistence type="predicted"/>
<evidence type="ECO:0000313" key="2">
    <source>
        <dbReference type="EMBL" id="GMN58075.1"/>
    </source>
</evidence>
<protein>
    <submittedName>
        <fullName evidence="2">Uncharacterized protein</fullName>
    </submittedName>
</protein>
<feature type="compositionally biased region" description="Gly residues" evidence="1">
    <location>
        <begin position="84"/>
        <end position="98"/>
    </location>
</feature>